<accession>A0ABR9V0A8</accession>
<gene>
    <name evidence="1" type="ORF">IQ230_23495</name>
</gene>
<protein>
    <submittedName>
        <fullName evidence="1">Uncharacterized protein</fullName>
    </submittedName>
</protein>
<dbReference type="Proteomes" id="UP000651156">
    <property type="component" value="Unassembled WGS sequence"/>
</dbReference>
<comment type="caution">
    <text evidence="1">The sequence shown here is derived from an EMBL/GenBank/DDBJ whole genome shotgun (WGS) entry which is preliminary data.</text>
</comment>
<name>A0ABR9V0A8_9CHRO</name>
<evidence type="ECO:0000313" key="2">
    <source>
        <dbReference type="Proteomes" id="UP000651156"/>
    </source>
</evidence>
<organism evidence="1 2">
    <name type="scientific">Gloeocapsopsis crepidinum LEGE 06123</name>
    <dbReference type="NCBI Taxonomy" id="588587"/>
    <lineage>
        <taxon>Bacteria</taxon>
        <taxon>Bacillati</taxon>
        <taxon>Cyanobacteriota</taxon>
        <taxon>Cyanophyceae</taxon>
        <taxon>Oscillatoriophycideae</taxon>
        <taxon>Chroococcales</taxon>
        <taxon>Chroococcaceae</taxon>
        <taxon>Gloeocapsopsis</taxon>
    </lineage>
</organism>
<proteinExistence type="predicted"/>
<reference evidence="1 2" key="1">
    <citation type="submission" date="2020-10" db="EMBL/GenBank/DDBJ databases">
        <authorList>
            <person name="Castelo-Branco R."/>
            <person name="Eusebio N."/>
            <person name="Adriana R."/>
            <person name="Vieira A."/>
            <person name="Brugerolle De Fraissinette N."/>
            <person name="Rezende De Castro R."/>
            <person name="Schneider M.P."/>
            <person name="Vasconcelos V."/>
            <person name="Leao P.N."/>
        </authorList>
    </citation>
    <scope>NUCLEOTIDE SEQUENCE [LARGE SCALE GENOMIC DNA]</scope>
    <source>
        <strain evidence="1 2">LEGE 06123</strain>
    </source>
</reference>
<evidence type="ECO:0000313" key="1">
    <source>
        <dbReference type="EMBL" id="MBE9193255.1"/>
    </source>
</evidence>
<keyword evidence="2" id="KW-1185">Reference proteome</keyword>
<sequence>MWKPFFTIRPTKSWQFTPAIEAQIFRLRHLNPPISPIGFIAQAELASDGLYQFYDVKRLNGLTPYECLVYVKPIFFSDRVLAFRQDYRTANNWNIVIEYTTQLIVINRTERLATKLNDPGRTLILAVI</sequence>
<dbReference type="EMBL" id="JADEWN010000084">
    <property type="protein sequence ID" value="MBE9193255.1"/>
    <property type="molecule type" value="Genomic_DNA"/>
</dbReference>
<dbReference type="RefSeq" id="WP_193934645.1">
    <property type="nucleotide sequence ID" value="NZ_CAWPMZ010000133.1"/>
</dbReference>